<organism evidence="2 3">
    <name type="scientific">Arabis nemorensis</name>
    <dbReference type="NCBI Taxonomy" id="586526"/>
    <lineage>
        <taxon>Eukaryota</taxon>
        <taxon>Viridiplantae</taxon>
        <taxon>Streptophyta</taxon>
        <taxon>Embryophyta</taxon>
        <taxon>Tracheophyta</taxon>
        <taxon>Spermatophyta</taxon>
        <taxon>Magnoliopsida</taxon>
        <taxon>eudicotyledons</taxon>
        <taxon>Gunneridae</taxon>
        <taxon>Pentapetalae</taxon>
        <taxon>rosids</taxon>
        <taxon>malvids</taxon>
        <taxon>Brassicales</taxon>
        <taxon>Brassicaceae</taxon>
        <taxon>Arabideae</taxon>
        <taxon>Arabis</taxon>
    </lineage>
</organism>
<reference evidence="2" key="1">
    <citation type="submission" date="2019-07" db="EMBL/GenBank/DDBJ databases">
        <authorList>
            <person name="Dittberner H."/>
        </authorList>
    </citation>
    <scope>NUCLEOTIDE SEQUENCE [LARGE SCALE GENOMIC DNA]</scope>
</reference>
<proteinExistence type="predicted"/>
<comment type="caution">
    <text evidence="2">The sequence shown here is derived from an EMBL/GenBank/DDBJ whole genome shotgun (WGS) entry which is preliminary data.</text>
</comment>
<dbReference type="AlphaFoldDB" id="A0A565BK23"/>
<evidence type="ECO:0000313" key="3">
    <source>
        <dbReference type="Proteomes" id="UP000489600"/>
    </source>
</evidence>
<feature type="compositionally biased region" description="Basic and acidic residues" evidence="1">
    <location>
        <begin position="70"/>
        <end position="80"/>
    </location>
</feature>
<dbReference type="Proteomes" id="UP000489600">
    <property type="component" value="Unassembled WGS sequence"/>
</dbReference>
<feature type="region of interest" description="Disordered" evidence="1">
    <location>
        <begin position="52"/>
        <end position="80"/>
    </location>
</feature>
<keyword evidence="3" id="KW-1185">Reference proteome</keyword>
<protein>
    <submittedName>
        <fullName evidence="2">Uncharacterized protein</fullName>
    </submittedName>
</protein>
<dbReference type="EMBL" id="CABITT030000004">
    <property type="protein sequence ID" value="VVB01707.1"/>
    <property type="molecule type" value="Genomic_DNA"/>
</dbReference>
<evidence type="ECO:0000256" key="1">
    <source>
        <dbReference type="SAM" id="MobiDB-lite"/>
    </source>
</evidence>
<evidence type="ECO:0000313" key="2">
    <source>
        <dbReference type="EMBL" id="VVB01707.1"/>
    </source>
</evidence>
<feature type="region of interest" description="Disordered" evidence="1">
    <location>
        <begin position="1"/>
        <end position="35"/>
    </location>
</feature>
<gene>
    <name evidence="2" type="ORF">ANE_LOCUS12151</name>
</gene>
<sequence length="183" mass="20951">MTPNKSQRSRGVIASFLIKEEPPDAQIQPHLNHNGDLARGYIISRSKPFQEGEYDEDIKSSSTKVQGIMRHGEESDEDIKTINEEEMTKPAGSVNITPKPNQQREYWTKPSYGAYKGGPKSVVNEEIREPDFSSAEAMTWRPSRSIRGFLFNRGSHIHSNKLKSRNRKLNLHFPYLRACTLMF</sequence>
<name>A0A565BK23_9BRAS</name>
<accession>A0A565BK23</accession>
<dbReference type="OrthoDB" id="10656552at2759"/>